<keyword evidence="1" id="KW-0472">Membrane</keyword>
<keyword evidence="1" id="KW-1133">Transmembrane helix</keyword>
<gene>
    <name evidence="2" type="ORF">DW060_01780</name>
</gene>
<evidence type="ECO:0000313" key="3">
    <source>
        <dbReference type="Proteomes" id="UP000286598"/>
    </source>
</evidence>
<organism evidence="2 3">
    <name type="scientific">Leyella stercorea</name>
    <dbReference type="NCBI Taxonomy" id="363265"/>
    <lineage>
        <taxon>Bacteria</taxon>
        <taxon>Pseudomonadati</taxon>
        <taxon>Bacteroidota</taxon>
        <taxon>Bacteroidia</taxon>
        <taxon>Bacteroidales</taxon>
        <taxon>Prevotellaceae</taxon>
        <taxon>Leyella</taxon>
    </lineage>
</organism>
<accession>A0A3R6FIV0</accession>
<proteinExistence type="predicted"/>
<keyword evidence="3" id="KW-1185">Reference proteome</keyword>
<dbReference type="OrthoDB" id="1040734at2"/>
<keyword evidence="1" id="KW-0812">Transmembrane</keyword>
<dbReference type="Proteomes" id="UP000286598">
    <property type="component" value="Unassembled WGS sequence"/>
</dbReference>
<comment type="caution">
    <text evidence="2">The sequence shown here is derived from an EMBL/GenBank/DDBJ whole genome shotgun (WGS) entry which is preliminary data.</text>
</comment>
<dbReference type="AlphaFoldDB" id="A0A3R6FIV0"/>
<protein>
    <submittedName>
        <fullName evidence="2">Uncharacterized protein</fullName>
    </submittedName>
</protein>
<evidence type="ECO:0000256" key="1">
    <source>
        <dbReference type="SAM" id="Phobius"/>
    </source>
</evidence>
<evidence type="ECO:0000313" key="2">
    <source>
        <dbReference type="EMBL" id="RHK52680.1"/>
    </source>
</evidence>
<name>A0A3R6FIV0_9BACT</name>
<dbReference type="EMBL" id="QRNO01000004">
    <property type="protein sequence ID" value="RHK52680.1"/>
    <property type="molecule type" value="Genomic_DNA"/>
</dbReference>
<feature type="transmembrane region" description="Helical" evidence="1">
    <location>
        <begin position="168"/>
        <end position="190"/>
    </location>
</feature>
<reference evidence="2 3" key="1">
    <citation type="submission" date="2018-08" db="EMBL/GenBank/DDBJ databases">
        <title>A genome reference for cultivated species of the human gut microbiota.</title>
        <authorList>
            <person name="Zou Y."/>
            <person name="Xue W."/>
            <person name="Luo G."/>
        </authorList>
    </citation>
    <scope>NUCLEOTIDE SEQUENCE [LARGE SCALE GENOMIC DNA]</scope>
    <source>
        <strain evidence="2 3">AF42-9</strain>
    </source>
</reference>
<sequence>MKDEMQNLIDLIGALAEDIEAVKAKLEAKDASDKDEAVKRLAVKLEPVIRFFGGSTPENINEIFKSKDAIEDYKKSLGDEMVVSWLAYTKADEKDMRERGIPTTKDLLSDIRKMLAEHIDEGNRISENGQQNQRQTNGFLHPLKFNLISKRIKSLWRKIPDGWYKNPYAWAGIACTLVFFTLFALSWLQWHEYREENRRLKTIADKHQVTTIMLNELYPELAVTVGAYERLTETVGADSTLTIFWEQVKAVRKKSKN</sequence>